<proteinExistence type="predicted"/>
<evidence type="ECO:0000313" key="2">
    <source>
        <dbReference type="EMBL" id="OZI39251.1"/>
    </source>
</evidence>
<sequence length="163" mass="17196">MSVGGSRTLAVLRVPVHQPAGVRLLRGLAAGWGAGMAGAGAALALGWRLAPVLLGSAVLAAAGLWAGCRRRPAAARAVAVALDPDRCQVRRRAHWQRAALRHAHLAPRHVRLDLELDATAGCVTNSKITCTVWRSGVSSEQWRRLRVTARAAGRIAVSRRGAS</sequence>
<keyword evidence="1" id="KW-0812">Transmembrane</keyword>
<keyword evidence="1" id="KW-0472">Membrane</keyword>
<gene>
    <name evidence="3" type="ORF">CAL27_10580</name>
    <name evidence="2" type="ORF">CEG14_06930</name>
</gene>
<dbReference type="AlphaFoldDB" id="A0A261SQ98"/>
<dbReference type="Proteomes" id="UP000216354">
    <property type="component" value="Unassembled WGS sequence"/>
</dbReference>
<dbReference type="RefSeq" id="WP_094825620.1">
    <property type="nucleotide sequence ID" value="NZ_NEVL01000002.1"/>
</dbReference>
<organism evidence="2 5">
    <name type="scientific">Bordetella genomosp. 1</name>
    <dbReference type="NCBI Taxonomy" id="1395607"/>
    <lineage>
        <taxon>Bacteria</taxon>
        <taxon>Pseudomonadati</taxon>
        <taxon>Pseudomonadota</taxon>
        <taxon>Betaproteobacteria</taxon>
        <taxon>Burkholderiales</taxon>
        <taxon>Alcaligenaceae</taxon>
        <taxon>Bordetella</taxon>
    </lineage>
</organism>
<reference evidence="3 4" key="2">
    <citation type="submission" date="2017-05" db="EMBL/GenBank/DDBJ databases">
        <title>Complete and WGS of Bordetella genogroups.</title>
        <authorList>
            <person name="Spilker T."/>
            <person name="Lipuma J."/>
        </authorList>
    </citation>
    <scope>NUCLEOTIDE SEQUENCE [LARGE SCALE GENOMIC DNA]</scope>
    <source>
        <strain evidence="3 4">AU9795</strain>
    </source>
</reference>
<dbReference type="OrthoDB" id="8641444at2"/>
<protein>
    <submittedName>
        <fullName evidence="2">Uncharacterized protein</fullName>
    </submittedName>
</protein>
<dbReference type="Proteomes" id="UP000217005">
    <property type="component" value="Unassembled WGS sequence"/>
</dbReference>
<keyword evidence="1" id="KW-1133">Transmembrane helix</keyword>
<evidence type="ECO:0000256" key="1">
    <source>
        <dbReference type="SAM" id="Phobius"/>
    </source>
</evidence>
<feature type="transmembrane region" description="Helical" evidence="1">
    <location>
        <begin position="45"/>
        <end position="66"/>
    </location>
</feature>
<evidence type="ECO:0000313" key="4">
    <source>
        <dbReference type="Proteomes" id="UP000216354"/>
    </source>
</evidence>
<name>A0A261SQ98_9BORD</name>
<comment type="caution">
    <text evidence="2">The sequence shown here is derived from an EMBL/GenBank/DDBJ whole genome shotgun (WGS) entry which is preliminary data.</text>
</comment>
<reference evidence="2 5" key="1">
    <citation type="submission" date="2017-05" db="EMBL/GenBank/DDBJ databases">
        <title>Complete and WGS of Bordetella genogroups.</title>
        <authorList>
            <person name="Spilker T."/>
            <person name="LiPuma J."/>
        </authorList>
    </citation>
    <scope>NUCLEOTIDE SEQUENCE [LARGE SCALE GENOMIC DNA]</scope>
    <source>
        <strain evidence="2 5">AU17610</strain>
    </source>
</reference>
<dbReference type="EMBL" id="NEVR01000002">
    <property type="protein sequence ID" value="OZI65469.1"/>
    <property type="molecule type" value="Genomic_DNA"/>
</dbReference>
<accession>A0A261SQ98</accession>
<evidence type="ECO:0000313" key="5">
    <source>
        <dbReference type="Proteomes" id="UP000217005"/>
    </source>
</evidence>
<keyword evidence="4" id="KW-1185">Reference proteome</keyword>
<evidence type="ECO:0000313" key="3">
    <source>
        <dbReference type="EMBL" id="OZI65469.1"/>
    </source>
</evidence>
<dbReference type="EMBL" id="NEVL01000002">
    <property type="protein sequence ID" value="OZI39251.1"/>
    <property type="molecule type" value="Genomic_DNA"/>
</dbReference>